<protein>
    <recommendedName>
        <fullName evidence="3">Translin family protein</fullName>
    </recommendedName>
</protein>
<evidence type="ECO:0000313" key="1">
    <source>
        <dbReference type="EMBL" id="OGF41157.1"/>
    </source>
</evidence>
<name>A0A1F5TQS3_9BACT</name>
<dbReference type="CDD" id="cd14820">
    <property type="entry name" value="TRAX"/>
    <property type="match status" value="1"/>
</dbReference>
<dbReference type="InterPro" id="IPR036081">
    <property type="entry name" value="Translin_sf"/>
</dbReference>
<dbReference type="SUPFAM" id="SSF74784">
    <property type="entry name" value="Translin"/>
    <property type="match status" value="1"/>
</dbReference>
<organism evidence="1 2">
    <name type="scientific">Candidatus Falkowbacteria bacterium RIFOXYD2_FULL_34_120</name>
    <dbReference type="NCBI Taxonomy" id="1798007"/>
    <lineage>
        <taxon>Bacteria</taxon>
        <taxon>Candidatus Falkowiibacteriota</taxon>
    </lineage>
</organism>
<reference evidence="1 2" key="1">
    <citation type="journal article" date="2016" name="Nat. Commun.">
        <title>Thousands of microbial genomes shed light on interconnected biogeochemical processes in an aquifer system.</title>
        <authorList>
            <person name="Anantharaman K."/>
            <person name="Brown C.T."/>
            <person name="Hug L.A."/>
            <person name="Sharon I."/>
            <person name="Castelle C.J."/>
            <person name="Probst A.J."/>
            <person name="Thomas B.C."/>
            <person name="Singh A."/>
            <person name="Wilkins M.J."/>
            <person name="Karaoz U."/>
            <person name="Brodie E.L."/>
            <person name="Williams K.H."/>
            <person name="Hubbard S.S."/>
            <person name="Banfield J.F."/>
        </authorList>
    </citation>
    <scope>NUCLEOTIDE SEQUENCE [LARGE SCALE GENOMIC DNA]</scope>
</reference>
<dbReference type="Proteomes" id="UP000177579">
    <property type="component" value="Unassembled WGS sequence"/>
</dbReference>
<dbReference type="InterPro" id="IPR002848">
    <property type="entry name" value="Translin_fam"/>
</dbReference>
<accession>A0A1F5TQS3</accession>
<comment type="caution">
    <text evidence="1">The sequence shown here is derived from an EMBL/GenBank/DDBJ whole genome shotgun (WGS) entry which is preliminary data.</text>
</comment>
<dbReference type="Pfam" id="PF01997">
    <property type="entry name" value="Translin"/>
    <property type="match status" value="1"/>
</dbReference>
<dbReference type="PANTHER" id="PTHR10741">
    <property type="entry name" value="TRANSLIN AND TRANSLIN ASSOCIATED PROTEIN X"/>
    <property type="match status" value="1"/>
</dbReference>
<sequence>MINKNFANKLKKEYQENNSERRQIISLSNIVLHDSKRIIFALHRGDIKIAEQQFLEIEKIIQKLEKKFGFKRVYEEGSYKAGVEEYVEAKMFYLVLTGKSINKVQEIKLTFESYLGGICDTTGELVRFAVNEAARGNTEEVKKIKKIISDILSVLVEFDMTGYLRTKYDQARGNLRKIEQVNYEVSLRK</sequence>
<dbReference type="AlphaFoldDB" id="A0A1F5TQS3"/>
<evidence type="ECO:0000313" key="2">
    <source>
        <dbReference type="Proteomes" id="UP000177579"/>
    </source>
</evidence>
<evidence type="ECO:0008006" key="3">
    <source>
        <dbReference type="Google" id="ProtNLM"/>
    </source>
</evidence>
<proteinExistence type="predicted"/>
<dbReference type="GO" id="GO:0043565">
    <property type="term" value="F:sequence-specific DNA binding"/>
    <property type="evidence" value="ECO:0007669"/>
    <property type="project" value="InterPro"/>
</dbReference>
<gene>
    <name evidence="1" type="ORF">A2531_01390</name>
</gene>
<dbReference type="EMBL" id="MFGO01000013">
    <property type="protein sequence ID" value="OGF41157.1"/>
    <property type="molecule type" value="Genomic_DNA"/>
</dbReference>
<dbReference type="Gene3D" id="1.20.58.2140">
    <property type="match status" value="1"/>
</dbReference>